<dbReference type="InterPro" id="IPR017587">
    <property type="entry name" value="YqeC"/>
</dbReference>
<name>A0ABZ3IR74_9FIRM</name>
<evidence type="ECO:0008006" key="3">
    <source>
        <dbReference type="Google" id="ProtNLM"/>
    </source>
</evidence>
<sequence>MLVDAIGLKQPGVVACVGAGGKTSLVQSLVAAGLGWPIVVTTTTKMFYRQITHYPLVVIDNFGTGVAQVIQALAKQQQVAWFSRQAGEKVIGIPSDWVDKLAAALPGACILVEADGARHCLIKAPTAQEPVIPVSTMRTVGVVNISALEQPLSPANTHRLELVTHIINKQPGEPITWLDIAKLAVHQQGIFQYARGSKVLLLSGSGDKAARQAAKQIAGYVKAAEVGIDRIVVTSGYGVAMQPSEVYNL</sequence>
<proteinExistence type="predicted"/>
<gene>
    <name evidence="1" type="ORF">SPSIL_044020</name>
</gene>
<dbReference type="EMBL" id="CP155573">
    <property type="protein sequence ID" value="XFO68182.1"/>
    <property type="molecule type" value="Genomic_DNA"/>
</dbReference>
<reference evidence="1" key="1">
    <citation type="submission" date="2024-05" db="EMBL/GenBank/DDBJ databases">
        <title>Isolation and characterization of Sporomusa carbonis sp. nov., a carboxydotrophic hydrogenogen in the genus of Sporomusa isolated from a charcoal burning pile.</title>
        <authorList>
            <person name="Boeer T."/>
            <person name="Rosenbaum F."/>
            <person name="Eysell L."/>
            <person name="Mueller V."/>
            <person name="Daniel R."/>
            <person name="Poehlein A."/>
        </authorList>
    </citation>
    <scope>NUCLEOTIDE SEQUENCE [LARGE SCALE GENOMIC DNA]</scope>
    <source>
        <strain evidence="1">DSM 10669</strain>
    </source>
</reference>
<dbReference type="Pfam" id="PF19842">
    <property type="entry name" value="YqeC"/>
    <property type="match status" value="1"/>
</dbReference>
<accession>A0ABZ3IR74</accession>
<protein>
    <recommendedName>
        <fullName evidence="3">Selenium-dependent hydroxylase accessory protein YqeC</fullName>
    </recommendedName>
</protein>
<dbReference type="RefSeq" id="WP_094603977.1">
    <property type="nucleotide sequence ID" value="NZ_CP155573.1"/>
</dbReference>
<dbReference type="Proteomes" id="UP000216752">
    <property type="component" value="Chromosome"/>
</dbReference>
<dbReference type="NCBIfam" id="TIGR03172">
    <property type="entry name" value="selenium cofactor biosynthesis protein YqeC"/>
    <property type="match status" value="1"/>
</dbReference>
<evidence type="ECO:0000313" key="1">
    <source>
        <dbReference type="EMBL" id="XFO68182.1"/>
    </source>
</evidence>
<organism evidence="1 2">
    <name type="scientific">Sporomusa silvacetica DSM 10669</name>
    <dbReference type="NCBI Taxonomy" id="1123289"/>
    <lineage>
        <taxon>Bacteria</taxon>
        <taxon>Bacillati</taxon>
        <taxon>Bacillota</taxon>
        <taxon>Negativicutes</taxon>
        <taxon>Selenomonadales</taxon>
        <taxon>Sporomusaceae</taxon>
        <taxon>Sporomusa</taxon>
    </lineage>
</organism>
<keyword evidence="2" id="KW-1185">Reference proteome</keyword>
<evidence type="ECO:0000313" key="2">
    <source>
        <dbReference type="Proteomes" id="UP000216752"/>
    </source>
</evidence>